<evidence type="ECO:0000313" key="11">
    <source>
        <dbReference type="EMBL" id="TDG50498.1"/>
    </source>
</evidence>
<comment type="subcellular location">
    <subcellularLocation>
        <location evidence="1">Cell membrane</location>
        <topology evidence="1">Multi-pass membrane protein</topology>
    </subcellularLocation>
</comment>
<evidence type="ECO:0000256" key="8">
    <source>
        <dbReference type="ARBA" id="ARBA00023224"/>
    </source>
</evidence>
<evidence type="ECO:0000256" key="4">
    <source>
        <dbReference type="ARBA" id="ARBA00022729"/>
    </source>
</evidence>
<evidence type="ECO:0000256" key="9">
    <source>
        <dbReference type="SAM" id="SignalP"/>
    </source>
</evidence>
<dbReference type="STRING" id="7232.A0A484BP21"/>
<reference evidence="11 12" key="1">
    <citation type="journal article" date="2019" name="J. Hered.">
        <title>An Improved Genome Assembly for Drosophila navojoa, the Basal Species in the mojavensis Cluster.</title>
        <authorList>
            <person name="Vanderlinde T."/>
            <person name="Dupim E.G."/>
            <person name="Nazario-Yepiz N.O."/>
            <person name="Carvalho A.B."/>
        </authorList>
    </citation>
    <scope>NUCLEOTIDE SEQUENCE [LARGE SCALE GENOMIC DNA]</scope>
    <source>
        <strain evidence="11">Navoj_Jal97</strain>
        <tissue evidence="11">Whole organism</tissue>
    </source>
</reference>
<evidence type="ECO:0000256" key="3">
    <source>
        <dbReference type="ARBA" id="ARBA00022475"/>
    </source>
</evidence>
<keyword evidence="3" id="KW-1003">Cell membrane</keyword>
<name>A0A484BP21_DRONA</name>
<dbReference type="OrthoDB" id="9970547at2759"/>
<evidence type="ECO:0000259" key="10">
    <source>
        <dbReference type="Pfam" id="PF22572"/>
    </source>
</evidence>
<evidence type="ECO:0000256" key="7">
    <source>
        <dbReference type="ARBA" id="ARBA00023180"/>
    </source>
</evidence>
<keyword evidence="6" id="KW-0675">Receptor</keyword>
<keyword evidence="8" id="KW-0807">Transducer</keyword>
<dbReference type="OMA" id="CLKIGWI"/>
<dbReference type="EMBL" id="LSRL02000015">
    <property type="protein sequence ID" value="TDG50498.1"/>
    <property type="molecule type" value="Genomic_DNA"/>
</dbReference>
<dbReference type="PANTHER" id="PTHR32546:SF25">
    <property type="entry name" value="MIP05539P"/>
    <property type="match status" value="1"/>
</dbReference>
<comment type="similarity">
    <text evidence="2">Belongs to the G-protein coupled receptor 3 family.</text>
</comment>
<feature type="domain" description="GPR158/179 extracellular" evidence="10">
    <location>
        <begin position="648"/>
        <end position="744"/>
    </location>
</feature>
<dbReference type="AlphaFoldDB" id="A0A484BP21"/>
<feature type="signal peptide" evidence="9">
    <location>
        <begin position="1"/>
        <end position="27"/>
    </location>
</feature>
<dbReference type="PANTHER" id="PTHR32546">
    <property type="entry name" value="G-PROTEIN COUPLED RECEPTOR 158-RELATED"/>
    <property type="match status" value="1"/>
</dbReference>
<evidence type="ECO:0000256" key="5">
    <source>
        <dbReference type="ARBA" id="ARBA00023040"/>
    </source>
</evidence>
<evidence type="ECO:0000256" key="2">
    <source>
        <dbReference type="ARBA" id="ARBA00007242"/>
    </source>
</evidence>
<evidence type="ECO:0000256" key="6">
    <source>
        <dbReference type="ARBA" id="ARBA00023170"/>
    </source>
</evidence>
<accession>A0A484BP21</accession>
<dbReference type="GO" id="GO:0005886">
    <property type="term" value="C:plasma membrane"/>
    <property type="evidence" value="ECO:0007669"/>
    <property type="project" value="UniProtKB-SubCell"/>
</dbReference>
<dbReference type="InterPro" id="IPR043458">
    <property type="entry name" value="GPR158/179"/>
</dbReference>
<keyword evidence="4 9" id="KW-0732">Signal</keyword>
<dbReference type="InterPro" id="IPR054714">
    <property type="entry name" value="GPR158_179_extracellular"/>
</dbReference>
<comment type="caution">
    <text evidence="11">The sequence shown here is derived from an EMBL/GenBank/DDBJ whole genome shotgun (WGS) entry which is preliminary data.</text>
</comment>
<dbReference type="GO" id="GO:0004930">
    <property type="term" value="F:G protein-coupled receptor activity"/>
    <property type="evidence" value="ECO:0007669"/>
    <property type="project" value="UniProtKB-KW"/>
</dbReference>
<gene>
    <name evidence="11" type="ORF">AWZ03_003087</name>
</gene>
<keyword evidence="5" id="KW-0297">G-protein coupled receptor</keyword>
<keyword evidence="7" id="KW-0325">Glycoprotein</keyword>
<feature type="domain" description="GPR158/179 extracellular" evidence="10">
    <location>
        <begin position="270"/>
        <end position="373"/>
    </location>
</feature>
<keyword evidence="12" id="KW-1185">Reference proteome</keyword>
<dbReference type="Gene3D" id="3.30.450.20">
    <property type="entry name" value="PAS domain"/>
    <property type="match status" value="2"/>
</dbReference>
<protein>
    <recommendedName>
        <fullName evidence="10">GPR158/179 extracellular domain-containing protein</fullName>
    </recommendedName>
</protein>
<evidence type="ECO:0000313" key="12">
    <source>
        <dbReference type="Proteomes" id="UP000295192"/>
    </source>
</evidence>
<dbReference type="Proteomes" id="UP000295192">
    <property type="component" value="Unassembled WGS sequence"/>
</dbReference>
<proteinExistence type="inferred from homology"/>
<keyword evidence="3" id="KW-0472">Membrane</keyword>
<dbReference type="Pfam" id="PF22572">
    <property type="entry name" value="GPR158_179_EC"/>
    <property type="match status" value="2"/>
</dbReference>
<feature type="chain" id="PRO_5019841764" description="GPR158/179 extracellular domain-containing protein" evidence="9">
    <location>
        <begin position="28"/>
        <end position="867"/>
    </location>
</feature>
<sequence>MVLFVPSTILGRSYLLFVLVLIVGVFAQHEWQARDAFDEIKIQFDKVNADNCPIQHHADLFMPLDSVSHKPDIKEVNVNPVFPNRTALLHLQNMALSRSFFWSYILQSRFIRPAINDTYDPGMMYYFLSTVADVSANPSINASAIYFAPNSSYSSSYRGFFNKTFPRFGPRTFRLDDFNDPIHLQKISTWNTFDVQDLGAHHPDSISKDYTHDLYKINEWYRAWLPDNVAGRHDTKITYQVEIRYANNTNETFTFHGPPGSEEIPGPIKFTRPYFDCGRSNKWLVAAVVPIADIYPRHTQFRHIEYPKYTAVSVLEMDFERIDINQCPLGEGNKGPNHFADTARCKKETTECEPLHGWGFRRGGYQCRCKPGFRLPNTVRRPYLGEIVERASAEQYYNEYNCLKIGWIQKLPIQWEKAPYHIREKYLDLHTEYRNYSTGARALHTEHLNIDQALKYIHGVNYRTCKNFHPQDLILRGDVSFGAKEQFENEAKMAVRLANFISAFLQVSDPNEVYSGKRVADKPLTEDQMIGETLAIVLGDSKVWSASTLWERNKFTNRTYFGPYAYKTELNTRKFKVEDLARLNKTHELYTEKKYFKFLKQRWNTNFDDLETFYMKIKIRHNETGEYQQKYEHYPNSYRAANIKHGYWTQPQFDCNGYVKKWLITYAVPFFGWDSLKVKLEFKGVVAVSMDMLQLDINQCPDWYYEPNAYKGTHKCDEKTSYCVPIMGRGYETGGYKCECLQGYEYPFEDLITYYDGQLVEAEYQNIVADKETRYDMFKCRLAGASALQSALGLVISLFGLTRQQRRQQQQQRQKQQKSANSRAYCAQITEATLCISSYCCRLWSSLMSVKLHSCVRVLLAQNSQTC</sequence>
<organism evidence="11 12">
    <name type="scientific">Drosophila navojoa</name>
    <name type="common">Fruit fly</name>
    <dbReference type="NCBI Taxonomy" id="7232"/>
    <lineage>
        <taxon>Eukaryota</taxon>
        <taxon>Metazoa</taxon>
        <taxon>Ecdysozoa</taxon>
        <taxon>Arthropoda</taxon>
        <taxon>Hexapoda</taxon>
        <taxon>Insecta</taxon>
        <taxon>Pterygota</taxon>
        <taxon>Neoptera</taxon>
        <taxon>Endopterygota</taxon>
        <taxon>Diptera</taxon>
        <taxon>Brachycera</taxon>
        <taxon>Muscomorpha</taxon>
        <taxon>Ephydroidea</taxon>
        <taxon>Drosophilidae</taxon>
        <taxon>Drosophila</taxon>
    </lineage>
</organism>
<evidence type="ECO:0000256" key="1">
    <source>
        <dbReference type="ARBA" id="ARBA00004651"/>
    </source>
</evidence>